<keyword evidence="4 8" id="KW-1133">Transmembrane helix</keyword>
<evidence type="ECO:0000256" key="2">
    <source>
        <dbReference type="ARBA" id="ARBA00022475"/>
    </source>
</evidence>
<name>A0ABX3FZA9_9ACTN</name>
<dbReference type="PANTHER" id="PTHR30509:SF9">
    <property type="entry name" value="MULTIDRUG RESISTANCE PROTEIN MDTO"/>
    <property type="match status" value="1"/>
</dbReference>
<dbReference type="Pfam" id="PF13515">
    <property type="entry name" value="FUSC_2"/>
    <property type="match status" value="1"/>
</dbReference>
<feature type="region of interest" description="Disordered" evidence="7">
    <location>
        <begin position="650"/>
        <end position="702"/>
    </location>
</feature>
<keyword evidence="3 8" id="KW-0812">Transmembrane</keyword>
<comment type="similarity">
    <text evidence="6">Belongs to the YccS/YhfK family.</text>
</comment>
<feature type="transmembrane region" description="Helical" evidence="8">
    <location>
        <begin position="143"/>
        <end position="163"/>
    </location>
</feature>
<dbReference type="InterPro" id="IPR049453">
    <property type="entry name" value="Memb_transporter_dom"/>
</dbReference>
<evidence type="ECO:0000256" key="7">
    <source>
        <dbReference type="SAM" id="MobiDB-lite"/>
    </source>
</evidence>
<dbReference type="PANTHER" id="PTHR30509">
    <property type="entry name" value="P-HYDROXYBENZOIC ACID EFFLUX PUMP SUBUNIT-RELATED"/>
    <property type="match status" value="1"/>
</dbReference>
<feature type="transmembrane region" description="Helical" evidence="8">
    <location>
        <begin position="94"/>
        <end position="113"/>
    </location>
</feature>
<sequence length="757" mass="77875">MVGAEEDVSAGRGPSGVTRRAIRTTLCACGAFYVCLYGLDRPVAATYALFAVVSMAALSRIPGTGGQRAALLVRTLPAVWMLLTAGTFLAVRTWTAVAGMLVIGFAIAFVAAAGPRAAGAAPGLQLLYILPCFPPYAPDTLGQRLGGATFGLVLLILAEKYLLPEPRGTTYRELAAGAAGMAARFAAELGRPPYTLPPAEVEAARTTGESLRPLHVEEAERPAGPGLRDRALAHTGLGARTLLGRLATLPPPPPGQPPLRTGRQLLETVGRSAAETGALLAGTGRATDEADALRRLREEVREAAEREPQPVAEVRGRRRAALLEVADAAVAFATAAELAVRGRRAPLPPGTDSGRFWYAGRRAPALWWHRLAAHAGPRSVHFQNAVRISLALAAARTVAGVESLPHGFWAMLAVLSLTRTTVSQTRATVRQALAGTLLGALLAAGVLALVGGHTTVYAAILPLVMLVAFMVGPVRGVGWAQGMFTLVVSFVFAQLAPVTWRLAGVRLMDVVIGSLIGVVFGLLAWPRGAQAELHRAVALLLAREAETVEATTAAVVAGRRDTAPDDRALQLALSLAESAYAQRQSEPRAPVAGAPDWQAAMITGHHVLWGSRRLLARAGPDLGPGNGERLTVRADGVAARMRSAAQHAATVPSAAAPASAPGAPSAGAPAAVGTAVGGTAPAPAAHAAPKGAGGGGAGAGGAAQVPEVVAPSEFFAAQTWLDSLTLDVERVLAPCRAPYPAEAETADSAGPSDPHQS</sequence>
<evidence type="ECO:0000313" key="11">
    <source>
        <dbReference type="Proteomes" id="UP000187151"/>
    </source>
</evidence>
<feature type="transmembrane region" description="Helical" evidence="8">
    <location>
        <begin position="69"/>
        <end position="88"/>
    </location>
</feature>
<dbReference type="EMBL" id="MQUR01000082">
    <property type="protein sequence ID" value="OLZ58993.1"/>
    <property type="molecule type" value="Genomic_DNA"/>
</dbReference>
<evidence type="ECO:0000256" key="4">
    <source>
        <dbReference type="ARBA" id="ARBA00022989"/>
    </source>
</evidence>
<comment type="caution">
    <text evidence="10">The sequence shown here is derived from an EMBL/GenBank/DDBJ whole genome shotgun (WGS) entry which is preliminary data.</text>
</comment>
<feature type="compositionally biased region" description="Low complexity" evidence="7">
    <location>
        <begin position="650"/>
        <end position="690"/>
    </location>
</feature>
<comment type="subcellular location">
    <subcellularLocation>
        <location evidence="1">Cell membrane</location>
        <topology evidence="1">Multi-pass membrane protein</topology>
    </subcellularLocation>
</comment>
<evidence type="ECO:0000256" key="1">
    <source>
        <dbReference type="ARBA" id="ARBA00004651"/>
    </source>
</evidence>
<feature type="compositionally biased region" description="Gly residues" evidence="7">
    <location>
        <begin position="691"/>
        <end position="701"/>
    </location>
</feature>
<feature type="transmembrane region" description="Helical" evidence="8">
    <location>
        <begin position="432"/>
        <end position="450"/>
    </location>
</feature>
<evidence type="ECO:0000256" key="8">
    <source>
        <dbReference type="SAM" id="Phobius"/>
    </source>
</evidence>
<evidence type="ECO:0000256" key="6">
    <source>
        <dbReference type="ARBA" id="ARBA00043993"/>
    </source>
</evidence>
<evidence type="ECO:0000256" key="5">
    <source>
        <dbReference type="ARBA" id="ARBA00023136"/>
    </source>
</evidence>
<evidence type="ECO:0000313" key="10">
    <source>
        <dbReference type="EMBL" id="OLZ58993.1"/>
    </source>
</evidence>
<keyword evidence="11" id="KW-1185">Reference proteome</keyword>
<feature type="transmembrane region" description="Helical" evidence="8">
    <location>
        <begin position="506"/>
        <end position="525"/>
    </location>
</feature>
<keyword evidence="5 8" id="KW-0472">Membrane</keyword>
<feature type="transmembrane region" description="Helical" evidence="8">
    <location>
        <begin position="481"/>
        <end position="500"/>
    </location>
</feature>
<feature type="domain" description="Integral membrane bound transporter" evidence="9">
    <location>
        <begin position="397"/>
        <end position="520"/>
    </location>
</feature>
<reference evidence="10 11" key="1">
    <citation type="submission" date="2016-01" db="EMBL/GenBank/DDBJ databases">
        <title>Streptomyces amritsarensis strain MTCC 11845 genome sequencing and assembly.</title>
        <authorList>
            <person name="Sharma D."/>
            <person name="Nair G.R."/>
            <person name="Kaur G."/>
            <person name="Manhas R.K."/>
            <person name="Mayilraj S."/>
        </authorList>
    </citation>
    <scope>NUCLEOTIDE SEQUENCE [LARGE SCALE GENOMIC DNA]</scope>
    <source>
        <strain evidence="10 11">MTCC 11845</strain>
    </source>
</reference>
<organism evidence="10 11">
    <name type="scientific">Streptomyces amritsarensis</name>
    <dbReference type="NCBI Taxonomy" id="681158"/>
    <lineage>
        <taxon>Bacteria</taxon>
        <taxon>Bacillati</taxon>
        <taxon>Actinomycetota</taxon>
        <taxon>Actinomycetes</taxon>
        <taxon>Kitasatosporales</taxon>
        <taxon>Streptomycetaceae</taxon>
        <taxon>Streptomyces</taxon>
    </lineage>
</organism>
<protein>
    <recommendedName>
        <fullName evidence="9">Integral membrane bound transporter domain-containing protein</fullName>
    </recommendedName>
</protein>
<evidence type="ECO:0000256" key="3">
    <source>
        <dbReference type="ARBA" id="ARBA00022692"/>
    </source>
</evidence>
<dbReference type="Proteomes" id="UP000187151">
    <property type="component" value="Unassembled WGS sequence"/>
</dbReference>
<gene>
    <name evidence="10" type="ORF">AVW11_27515</name>
</gene>
<evidence type="ECO:0000259" key="9">
    <source>
        <dbReference type="Pfam" id="PF13515"/>
    </source>
</evidence>
<keyword evidence="2" id="KW-1003">Cell membrane</keyword>
<proteinExistence type="inferred from homology"/>
<accession>A0ABX3FZA9</accession>